<sequence length="149" mass="17108">MNGETKTQLRTNYKPKENIDKNFSVNSNYHEKSRRHYTTSPGENKVTEAPKGRKHIQAPFAQDHIKFDTPVEKARPKVFEKPRPNTKPEFHTKKFTPSRPIIKSHNQSSISFDYYDNSNTNNSRKNVNNRVDPASLPAAGTKTGFHGIR</sequence>
<accession>A0A1Y2D0X2</accession>
<name>A0A1Y2D0X2_9FUNG</name>
<gene>
    <name evidence="2" type="ORF">LY90DRAFT_508142</name>
</gene>
<feature type="region of interest" description="Disordered" evidence="1">
    <location>
        <begin position="120"/>
        <end position="149"/>
    </location>
</feature>
<dbReference type="EMBL" id="MCOG01000092">
    <property type="protein sequence ID" value="ORY52784.1"/>
    <property type="molecule type" value="Genomic_DNA"/>
</dbReference>
<protein>
    <submittedName>
        <fullName evidence="2">Uncharacterized protein</fullName>
    </submittedName>
</protein>
<feature type="region of interest" description="Disordered" evidence="1">
    <location>
        <begin position="1"/>
        <end position="51"/>
    </location>
</feature>
<dbReference type="OrthoDB" id="2126491at2759"/>
<feature type="compositionally biased region" description="Polar residues" evidence="1">
    <location>
        <begin position="1"/>
        <end position="11"/>
    </location>
</feature>
<organism evidence="2 3">
    <name type="scientific">Neocallimastix californiae</name>
    <dbReference type="NCBI Taxonomy" id="1754190"/>
    <lineage>
        <taxon>Eukaryota</taxon>
        <taxon>Fungi</taxon>
        <taxon>Fungi incertae sedis</taxon>
        <taxon>Chytridiomycota</taxon>
        <taxon>Chytridiomycota incertae sedis</taxon>
        <taxon>Neocallimastigomycetes</taxon>
        <taxon>Neocallimastigales</taxon>
        <taxon>Neocallimastigaceae</taxon>
        <taxon>Neocallimastix</taxon>
    </lineage>
</organism>
<reference evidence="2 3" key="1">
    <citation type="submission" date="2016-08" db="EMBL/GenBank/DDBJ databases">
        <title>A Parts List for Fungal Cellulosomes Revealed by Comparative Genomics.</title>
        <authorList>
            <consortium name="DOE Joint Genome Institute"/>
            <person name="Haitjema C.H."/>
            <person name="Gilmore S.P."/>
            <person name="Henske J.K."/>
            <person name="Solomon K.V."/>
            <person name="De Groot R."/>
            <person name="Kuo A."/>
            <person name="Mondo S.J."/>
            <person name="Salamov A.A."/>
            <person name="Labutti K."/>
            <person name="Zhao Z."/>
            <person name="Chiniquy J."/>
            <person name="Barry K."/>
            <person name="Brewer H.M."/>
            <person name="Purvine S.O."/>
            <person name="Wright A.T."/>
            <person name="Boxma B."/>
            <person name="Van Alen T."/>
            <person name="Hackstein J.H."/>
            <person name="Baker S.E."/>
            <person name="Grigoriev I.V."/>
            <person name="O'Malley M.A."/>
        </authorList>
    </citation>
    <scope>NUCLEOTIDE SEQUENCE [LARGE SCALE GENOMIC DNA]</scope>
    <source>
        <strain evidence="2 3">G1</strain>
    </source>
</reference>
<keyword evidence="3" id="KW-1185">Reference proteome</keyword>
<feature type="compositionally biased region" description="Low complexity" evidence="1">
    <location>
        <begin position="120"/>
        <end position="131"/>
    </location>
</feature>
<evidence type="ECO:0000313" key="2">
    <source>
        <dbReference type="EMBL" id="ORY52784.1"/>
    </source>
</evidence>
<dbReference type="AlphaFoldDB" id="A0A1Y2D0X2"/>
<dbReference type="Proteomes" id="UP000193920">
    <property type="component" value="Unassembled WGS sequence"/>
</dbReference>
<evidence type="ECO:0000256" key="1">
    <source>
        <dbReference type="SAM" id="MobiDB-lite"/>
    </source>
</evidence>
<comment type="caution">
    <text evidence="2">The sequence shown here is derived from an EMBL/GenBank/DDBJ whole genome shotgun (WGS) entry which is preliminary data.</text>
</comment>
<evidence type="ECO:0000313" key="3">
    <source>
        <dbReference type="Proteomes" id="UP000193920"/>
    </source>
</evidence>
<feature type="region of interest" description="Disordered" evidence="1">
    <location>
        <begin position="70"/>
        <end position="103"/>
    </location>
</feature>
<feature type="compositionally biased region" description="Basic and acidic residues" evidence="1">
    <location>
        <begin position="70"/>
        <end position="92"/>
    </location>
</feature>
<proteinExistence type="predicted"/>